<dbReference type="NCBIfam" id="TIGR02595">
    <property type="entry name" value="PEP_CTERM"/>
    <property type="match status" value="1"/>
</dbReference>
<feature type="chain" id="PRO_5030702403" description="PEP-CTERM protein-sorting domain-containing protein" evidence="1">
    <location>
        <begin position="27"/>
        <end position="265"/>
    </location>
</feature>
<dbReference type="Proteomes" id="UP000590740">
    <property type="component" value="Unassembled WGS sequence"/>
</dbReference>
<comment type="caution">
    <text evidence="2">The sequence shown here is derived from an EMBL/GenBank/DDBJ whole genome shotgun (WGS) entry which is preliminary data.</text>
</comment>
<organism evidence="2 3">
    <name type="scientific">Prosthecobacter vanneervenii</name>
    <dbReference type="NCBI Taxonomy" id="48466"/>
    <lineage>
        <taxon>Bacteria</taxon>
        <taxon>Pseudomonadati</taxon>
        <taxon>Verrucomicrobiota</taxon>
        <taxon>Verrucomicrobiia</taxon>
        <taxon>Verrucomicrobiales</taxon>
        <taxon>Verrucomicrobiaceae</taxon>
        <taxon>Prosthecobacter</taxon>
    </lineage>
</organism>
<dbReference type="AlphaFoldDB" id="A0A7W8DIX1"/>
<proteinExistence type="predicted"/>
<keyword evidence="3" id="KW-1185">Reference proteome</keyword>
<evidence type="ECO:0000256" key="1">
    <source>
        <dbReference type="SAM" id="SignalP"/>
    </source>
</evidence>
<dbReference type="EMBL" id="JACHIG010000002">
    <property type="protein sequence ID" value="MBB5031549.1"/>
    <property type="molecule type" value="Genomic_DNA"/>
</dbReference>
<evidence type="ECO:0000313" key="2">
    <source>
        <dbReference type="EMBL" id="MBB5031549.1"/>
    </source>
</evidence>
<protein>
    <recommendedName>
        <fullName evidence="4">PEP-CTERM protein-sorting domain-containing protein</fullName>
    </recommendedName>
</protein>
<sequence length="265" mass="28209">MQTLQRFIFLLIFLSALFIAATMAPAQTNLGWNTFDYGSTTTLGPTISTFGGVLDISSRIGITDIYGGAGSLGNGTAGNLAYLHDSNWLVGGIGTSLDGIRGDLGTASELVFDFHGAARLDSLALTISGLTFGSSAYNAQGFNTSSDDPMMWFNTSNGVYSISEQEMTSATSFFIDGTAAGAENGYVDFAYFTQKMGFDTTITSFGLRETNGNLWVKDIYVGDFTDTYPVPEPGSALLMLSSALVLLRRRRPSHASSIFSRLAVG</sequence>
<feature type="signal peptide" evidence="1">
    <location>
        <begin position="1"/>
        <end position="26"/>
    </location>
</feature>
<dbReference type="RefSeq" id="WP_184338494.1">
    <property type="nucleotide sequence ID" value="NZ_JACHIG010000002.1"/>
</dbReference>
<keyword evidence="1" id="KW-0732">Signal</keyword>
<evidence type="ECO:0008006" key="4">
    <source>
        <dbReference type="Google" id="ProtNLM"/>
    </source>
</evidence>
<name>A0A7W8DIX1_9BACT</name>
<evidence type="ECO:0000313" key="3">
    <source>
        <dbReference type="Proteomes" id="UP000590740"/>
    </source>
</evidence>
<accession>A0A7W8DIX1</accession>
<dbReference type="InterPro" id="IPR013424">
    <property type="entry name" value="Ice-binding_C"/>
</dbReference>
<gene>
    <name evidence="2" type="ORF">HNQ65_001117</name>
</gene>
<reference evidence="2 3" key="1">
    <citation type="submission" date="2020-08" db="EMBL/GenBank/DDBJ databases">
        <title>Genomic Encyclopedia of Type Strains, Phase IV (KMG-IV): sequencing the most valuable type-strain genomes for metagenomic binning, comparative biology and taxonomic classification.</title>
        <authorList>
            <person name="Goeker M."/>
        </authorList>
    </citation>
    <scope>NUCLEOTIDE SEQUENCE [LARGE SCALE GENOMIC DNA]</scope>
    <source>
        <strain evidence="2 3">DSM 12252</strain>
    </source>
</reference>